<dbReference type="InterPro" id="IPR000531">
    <property type="entry name" value="Beta-barrel_TonB"/>
</dbReference>
<dbReference type="PROSITE" id="PS52016">
    <property type="entry name" value="TONB_DEPENDENT_REC_3"/>
    <property type="match status" value="1"/>
</dbReference>
<evidence type="ECO:0000256" key="3">
    <source>
        <dbReference type="ARBA" id="ARBA00022448"/>
    </source>
</evidence>
<evidence type="ECO:0000256" key="1">
    <source>
        <dbReference type="ARBA" id="ARBA00004571"/>
    </source>
</evidence>
<keyword evidence="8" id="KW-0408">Iron</keyword>
<dbReference type="SUPFAM" id="SSF56935">
    <property type="entry name" value="Porins"/>
    <property type="match status" value="1"/>
</dbReference>
<keyword evidence="13 14" id="KW-0998">Cell outer membrane</keyword>
<keyword evidence="6 14" id="KW-0812">Transmembrane</keyword>
<evidence type="ECO:0000256" key="16">
    <source>
        <dbReference type="SAM" id="SignalP"/>
    </source>
</evidence>
<keyword evidence="12 19" id="KW-0675">Receptor</keyword>
<dbReference type="GO" id="GO:0009279">
    <property type="term" value="C:cell outer membrane"/>
    <property type="evidence" value="ECO:0007669"/>
    <property type="project" value="UniProtKB-SubCell"/>
</dbReference>
<feature type="domain" description="TonB-dependent receptor-like beta-barrel" evidence="17">
    <location>
        <begin position="245"/>
        <end position="714"/>
    </location>
</feature>
<accession>A0A2U1CSP7</accession>
<dbReference type="PANTHER" id="PTHR32552:SF89">
    <property type="entry name" value="CATECHOLATE SIDEROPHORE RECEPTOR FIU"/>
    <property type="match status" value="1"/>
</dbReference>
<keyword evidence="3 14" id="KW-0813">Transport</keyword>
<keyword evidence="10 15" id="KW-0798">TonB box</keyword>
<dbReference type="Proteomes" id="UP000246145">
    <property type="component" value="Unassembled WGS sequence"/>
</dbReference>
<dbReference type="PANTHER" id="PTHR32552">
    <property type="entry name" value="FERRICHROME IRON RECEPTOR-RELATED"/>
    <property type="match status" value="1"/>
</dbReference>
<feature type="chain" id="PRO_5015668021" evidence="16">
    <location>
        <begin position="25"/>
        <end position="745"/>
    </location>
</feature>
<keyword evidence="7 16" id="KW-0732">Signal</keyword>
<feature type="domain" description="TonB-dependent receptor plug" evidence="18">
    <location>
        <begin position="70"/>
        <end position="168"/>
    </location>
</feature>
<comment type="subcellular location">
    <subcellularLocation>
        <location evidence="1 14">Cell outer membrane</location>
        <topology evidence="1 14">Multi-pass membrane protein</topology>
    </subcellularLocation>
</comment>
<evidence type="ECO:0000256" key="8">
    <source>
        <dbReference type="ARBA" id="ARBA00023004"/>
    </source>
</evidence>
<evidence type="ECO:0000259" key="18">
    <source>
        <dbReference type="Pfam" id="PF07715"/>
    </source>
</evidence>
<dbReference type="STRING" id="1231391.GCA_000308195_03508"/>
<dbReference type="InterPro" id="IPR039426">
    <property type="entry name" value="TonB-dep_rcpt-like"/>
</dbReference>
<evidence type="ECO:0000256" key="13">
    <source>
        <dbReference type="ARBA" id="ARBA00023237"/>
    </source>
</evidence>
<keyword evidence="20" id="KW-1185">Reference proteome</keyword>
<keyword evidence="4 14" id="KW-1134">Transmembrane beta strand</keyword>
<sequence>MRPTQTLLGSSLALALATPNLVFAQAQAPASPAGDGGQRPALLAPVTVLGVDDRSYVAPEASQSKFTAPLVDTPKSVQVIPQAVIRDSAATSLEDVLRNTPGITFGAGEGGQPLADRPFIRGSSSGGNIYVDGIRDPGGQTREIFNLERVEIVRGADSAFGGRGSGGGSINLVSKRAKLGNFAHGSLGFGNDSYLRATVDGNWQFNDNSAFRLNALGAKGNIPGRNHVDYQRLGIAPSLALGLGTPTRVTFSFYHLNTDDMPDYGVPTARKAPELSNGTGILDVGRDTFYGLHDRDFRKTSADIGTIEIEHDLTDRLTLRNATRYGETINDYVVTNPGDGTVEMNPADGQYWLQRGLKSRWQKSTILTNVTELSGEANTGSLKHRFNFGIELARETIRNASYNVSTITGRSCPAVFGAGELDCTPYLSPNPNDPWSGTIERAPLSLDADSTTQAVYLFDTIDLSDAFQVNAGLRYDRYRISGMQSGRGGSVEGSSRWNTFNYQLGLVYKPAPNGSIYISYATASTPPTVSGGDQEGISQNMDDLKPEKSSTIELGTKWNVLNERLGLTAALFQTERRDAQIEIEPDVFEQAGKTRVRGLELGIAGQLTPKWNVFGGYTYMDSELVRGAYDGVNEGDPLANTPKHSLSLWTTYQVMPELTVGGGAYYVGKRYGGNQGGAGGGANEVYMPAYWRFDAMAAYQVNKNLALQLNALNIADKKYFSRTNGVHHADFGPGRQIILSANLRY</sequence>
<evidence type="ECO:0000313" key="19">
    <source>
        <dbReference type="EMBL" id="PVY68917.1"/>
    </source>
</evidence>
<keyword evidence="9" id="KW-0406">Ion transport</keyword>
<keyword evidence="11 14" id="KW-0472">Membrane</keyword>
<evidence type="ECO:0000256" key="14">
    <source>
        <dbReference type="PROSITE-ProRule" id="PRU01360"/>
    </source>
</evidence>
<dbReference type="CDD" id="cd01347">
    <property type="entry name" value="ligand_gated_channel"/>
    <property type="match status" value="1"/>
</dbReference>
<evidence type="ECO:0000256" key="2">
    <source>
        <dbReference type="ARBA" id="ARBA00009810"/>
    </source>
</evidence>
<keyword evidence="5" id="KW-0410">Iron transport</keyword>
<evidence type="ECO:0000256" key="11">
    <source>
        <dbReference type="ARBA" id="ARBA00023136"/>
    </source>
</evidence>
<dbReference type="GO" id="GO:0038023">
    <property type="term" value="F:signaling receptor activity"/>
    <property type="evidence" value="ECO:0007669"/>
    <property type="project" value="InterPro"/>
</dbReference>
<dbReference type="NCBIfam" id="TIGR01783">
    <property type="entry name" value="TonB-siderophor"/>
    <property type="match status" value="1"/>
</dbReference>
<evidence type="ECO:0000256" key="4">
    <source>
        <dbReference type="ARBA" id="ARBA00022452"/>
    </source>
</evidence>
<dbReference type="FunFam" id="2.170.130.10:FF:000001">
    <property type="entry name" value="Catecholate siderophore TonB-dependent receptor"/>
    <property type="match status" value="1"/>
</dbReference>
<dbReference type="Gene3D" id="2.40.170.20">
    <property type="entry name" value="TonB-dependent receptor, beta-barrel domain"/>
    <property type="match status" value="1"/>
</dbReference>
<dbReference type="Gene3D" id="2.170.130.10">
    <property type="entry name" value="TonB-dependent receptor, plug domain"/>
    <property type="match status" value="1"/>
</dbReference>
<evidence type="ECO:0000256" key="9">
    <source>
        <dbReference type="ARBA" id="ARBA00023065"/>
    </source>
</evidence>
<comment type="similarity">
    <text evidence="2 14 15">Belongs to the TonB-dependent receptor family.</text>
</comment>
<evidence type="ECO:0000256" key="12">
    <source>
        <dbReference type="ARBA" id="ARBA00023170"/>
    </source>
</evidence>
<organism evidence="19 20">
    <name type="scientific">Pusillimonas noertemannii</name>
    <dbReference type="NCBI Taxonomy" id="305977"/>
    <lineage>
        <taxon>Bacteria</taxon>
        <taxon>Pseudomonadati</taxon>
        <taxon>Pseudomonadota</taxon>
        <taxon>Betaproteobacteria</taxon>
        <taxon>Burkholderiales</taxon>
        <taxon>Alcaligenaceae</taxon>
        <taxon>Pusillimonas</taxon>
    </lineage>
</organism>
<dbReference type="AlphaFoldDB" id="A0A2U1CSP7"/>
<dbReference type="InterPro" id="IPR010105">
    <property type="entry name" value="TonB_sidphr_rcpt"/>
</dbReference>
<dbReference type="GO" id="GO:0015891">
    <property type="term" value="P:siderophore transport"/>
    <property type="evidence" value="ECO:0007669"/>
    <property type="project" value="InterPro"/>
</dbReference>
<dbReference type="InterPro" id="IPR012910">
    <property type="entry name" value="Plug_dom"/>
</dbReference>
<proteinExistence type="inferred from homology"/>
<name>A0A2U1CSP7_9BURK</name>
<dbReference type="OrthoDB" id="9790771at2"/>
<dbReference type="InterPro" id="IPR036942">
    <property type="entry name" value="Beta-barrel_TonB_sf"/>
</dbReference>
<evidence type="ECO:0000256" key="15">
    <source>
        <dbReference type="RuleBase" id="RU003357"/>
    </source>
</evidence>
<evidence type="ECO:0000313" key="20">
    <source>
        <dbReference type="Proteomes" id="UP000246145"/>
    </source>
</evidence>
<reference evidence="19 20" key="1">
    <citation type="submission" date="2018-04" db="EMBL/GenBank/DDBJ databases">
        <title>Genomic Encyclopedia of Type Strains, Phase IV (KMG-IV): sequencing the most valuable type-strain genomes for metagenomic binning, comparative biology and taxonomic classification.</title>
        <authorList>
            <person name="Goeker M."/>
        </authorList>
    </citation>
    <scope>NUCLEOTIDE SEQUENCE [LARGE SCALE GENOMIC DNA]</scope>
    <source>
        <strain evidence="19 20">DSM 10065</strain>
    </source>
</reference>
<dbReference type="GO" id="GO:0015344">
    <property type="term" value="F:siderophore uptake transmembrane transporter activity"/>
    <property type="evidence" value="ECO:0007669"/>
    <property type="project" value="TreeGrafter"/>
</dbReference>
<gene>
    <name evidence="19" type="ORF">C7440_1331</name>
</gene>
<dbReference type="InterPro" id="IPR037066">
    <property type="entry name" value="Plug_dom_sf"/>
</dbReference>
<evidence type="ECO:0000256" key="10">
    <source>
        <dbReference type="ARBA" id="ARBA00023077"/>
    </source>
</evidence>
<dbReference type="EMBL" id="QEKO01000001">
    <property type="protein sequence ID" value="PVY68917.1"/>
    <property type="molecule type" value="Genomic_DNA"/>
</dbReference>
<evidence type="ECO:0000259" key="17">
    <source>
        <dbReference type="Pfam" id="PF00593"/>
    </source>
</evidence>
<feature type="signal peptide" evidence="16">
    <location>
        <begin position="1"/>
        <end position="24"/>
    </location>
</feature>
<evidence type="ECO:0000256" key="5">
    <source>
        <dbReference type="ARBA" id="ARBA00022496"/>
    </source>
</evidence>
<protein>
    <submittedName>
        <fullName evidence="19">Catecholate siderophore receptor</fullName>
    </submittedName>
</protein>
<evidence type="ECO:0000256" key="7">
    <source>
        <dbReference type="ARBA" id="ARBA00022729"/>
    </source>
</evidence>
<dbReference type="Pfam" id="PF07715">
    <property type="entry name" value="Plug"/>
    <property type="match status" value="1"/>
</dbReference>
<evidence type="ECO:0000256" key="6">
    <source>
        <dbReference type="ARBA" id="ARBA00022692"/>
    </source>
</evidence>
<dbReference type="Pfam" id="PF00593">
    <property type="entry name" value="TonB_dep_Rec_b-barrel"/>
    <property type="match status" value="1"/>
</dbReference>
<comment type="caution">
    <text evidence="19">The sequence shown here is derived from an EMBL/GenBank/DDBJ whole genome shotgun (WGS) entry which is preliminary data.</text>
</comment>
<dbReference type="RefSeq" id="WP_116517862.1">
    <property type="nucleotide sequence ID" value="NZ_JACCEX010000008.1"/>
</dbReference>